<proteinExistence type="predicted"/>
<evidence type="ECO:0000259" key="2">
    <source>
        <dbReference type="Pfam" id="PF04230"/>
    </source>
</evidence>
<gene>
    <name evidence="3" type="ORF">MBBWO_15210</name>
</gene>
<dbReference type="InterPro" id="IPR007345">
    <property type="entry name" value="Polysacch_pyruvyl_Trfase"/>
</dbReference>
<dbReference type="AlphaFoldDB" id="A0A2U1S5F0"/>
<evidence type="ECO:0000313" key="3">
    <source>
        <dbReference type="EMBL" id="PWB84755.1"/>
    </source>
</evidence>
<dbReference type="Proteomes" id="UP000245577">
    <property type="component" value="Unassembled WGS sequence"/>
</dbReference>
<organism evidence="3 4">
    <name type="scientific">Methanobrevibacter woesei</name>
    <dbReference type="NCBI Taxonomy" id="190976"/>
    <lineage>
        <taxon>Archaea</taxon>
        <taxon>Methanobacteriati</taxon>
        <taxon>Methanobacteriota</taxon>
        <taxon>Methanomada group</taxon>
        <taxon>Methanobacteria</taxon>
        <taxon>Methanobacteriales</taxon>
        <taxon>Methanobacteriaceae</taxon>
        <taxon>Methanobrevibacter</taxon>
    </lineage>
</organism>
<dbReference type="RefSeq" id="WP_165807948.1">
    <property type="nucleotide sequence ID" value="NZ_MZGU01000007.1"/>
</dbReference>
<dbReference type="EMBL" id="MZGU01000007">
    <property type="protein sequence ID" value="PWB84755.1"/>
    <property type="molecule type" value="Genomic_DNA"/>
</dbReference>
<dbReference type="OrthoDB" id="78371at2157"/>
<accession>A0A2U1S5F0</accession>
<feature type="domain" description="Polysaccharide pyruvyl transferase" evidence="2">
    <location>
        <begin position="13"/>
        <end position="238"/>
    </location>
</feature>
<protein>
    <submittedName>
        <fullName evidence="3">Polysaccharide pyruvyl transferase</fullName>
    </submittedName>
</protein>
<sequence>MKYGLLCYDYLENLGNEIQSIAARRFLPEIDYFIDYNNLSTFKASDDFKMIMNAWYFHETKSWPPVDEFIHPLLISMHININNKNVLNHFLTEESRDFLVKYGPVGTRDHLTRDFLLENDIPAYFSGCLTLTLEGDKSVEKEDYILLVDVPKELISFIKSKTDKKVYVLSHNPPMDLNKRRLSPEFHYLEDRIYNSQEKFFFAECLLNLYERASCVITKRLHVALPCLAFNTPVLVINDEIINGERRFSSYKDLLNFYSLEEYMNNYTIFDVNNPPQNKKDYLKIRKELISTVKKFTGHINPSYHSFKLDSFDFMKFNTVFLSKINNSLNETNQRVFNLENRIKELEAENINQKNIINEMASSNSWKLTKPLRNIMNFRK</sequence>
<keyword evidence="1" id="KW-0175">Coiled coil</keyword>
<reference evidence="3 4" key="1">
    <citation type="submission" date="2017-03" db="EMBL/GenBank/DDBJ databases">
        <title>Genome sequence of Methanobrevibacter wosei.</title>
        <authorList>
            <person name="Poehlein A."/>
            <person name="Seedorf H."/>
            <person name="Daniel R."/>
        </authorList>
    </citation>
    <scope>NUCLEOTIDE SEQUENCE [LARGE SCALE GENOMIC DNA]</scope>
    <source>
        <strain evidence="3 4">DSM 11979</strain>
    </source>
</reference>
<evidence type="ECO:0000313" key="4">
    <source>
        <dbReference type="Proteomes" id="UP000245577"/>
    </source>
</evidence>
<keyword evidence="4" id="KW-1185">Reference proteome</keyword>
<keyword evidence="3" id="KW-0808">Transferase</keyword>
<feature type="coiled-coil region" evidence="1">
    <location>
        <begin position="322"/>
        <end position="363"/>
    </location>
</feature>
<name>A0A2U1S5F0_9EURY</name>
<comment type="caution">
    <text evidence="3">The sequence shown here is derived from an EMBL/GenBank/DDBJ whole genome shotgun (WGS) entry which is preliminary data.</text>
</comment>
<evidence type="ECO:0000256" key="1">
    <source>
        <dbReference type="SAM" id="Coils"/>
    </source>
</evidence>
<dbReference type="Pfam" id="PF04230">
    <property type="entry name" value="PS_pyruv_trans"/>
    <property type="match status" value="1"/>
</dbReference>
<dbReference type="GO" id="GO:0016740">
    <property type="term" value="F:transferase activity"/>
    <property type="evidence" value="ECO:0007669"/>
    <property type="project" value="UniProtKB-KW"/>
</dbReference>